<keyword evidence="2" id="KW-1185">Reference proteome</keyword>
<dbReference type="Proteomes" id="UP000071561">
    <property type="component" value="Chromosome"/>
</dbReference>
<reference evidence="1 2" key="1">
    <citation type="submission" date="2016-03" db="EMBL/GenBank/DDBJ databases">
        <title>Complete genome sequence of Pedobacter cryoconitis PAMC 27485.</title>
        <authorList>
            <person name="Lee J."/>
            <person name="Kim O.-S."/>
        </authorList>
    </citation>
    <scope>NUCLEOTIDE SEQUENCE [LARGE SCALE GENOMIC DNA]</scope>
    <source>
        <strain evidence="1 2">PAMC 27485</strain>
    </source>
</reference>
<dbReference type="AlphaFoldDB" id="A0A127VBR1"/>
<sequence length="104" mass="11940">MLPFEKGTRILLRKTVDRYANLDSLRLPKNQDQVRVVSYKGGILLLAVIVPKAIEQRVSIKVTEDFLLVSYSSHQGEKYLSYYASLSLNYLLCKGDSADFQEFY</sequence>
<name>A0A127VBR1_9SPHI</name>
<evidence type="ECO:0000313" key="2">
    <source>
        <dbReference type="Proteomes" id="UP000071561"/>
    </source>
</evidence>
<accession>A0A127VBR1</accession>
<dbReference type="PATRIC" id="fig|188932.3.peg.1823"/>
<gene>
    <name evidence="1" type="ORF">AY601_1754</name>
</gene>
<evidence type="ECO:0000313" key="1">
    <source>
        <dbReference type="EMBL" id="AMP98667.1"/>
    </source>
</evidence>
<protein>
    <submittedName>
        <fullName evidence="1">Uncharacterized protein</fullName>
    </submittedName>
</protein>
<dbReference type="EMBL" id="CP014504">
    <property type="protein sequence ID" value="AMP98667.1"/>
    <property type="molecule type" value="Genomic_DNA"/>
</dbReference>
<dbReference type="KEGG" id="pcm:AY601_1754"/>
<organism evidence="1 2">
    <name type="scientific">Pedobacter cryoconitis</name>
    <dbReference type="NCBI Taxonomy" id="188932"/>
    <lineage>
        <taxon>Bacteria</taxon>
        <taxon>Pseudomonadati</taxon>
        <taxon>Bacteroidota</taxon>
        <taxon>Sphingobacteriia</taxon>
        <taxon>Sphingobacteriales</taxon>
        <taxon>Sphingobacteriaceae</taxon>
        <taxon>Pedobacter</taxon>
    </lineage>
</organism>
<proteinExistence type="predicted"/>